<dbReference type="AlphaFoldDB" id="E0XRI3"/>
<dbReference type="Pfam" id="PF01300">
    <property type="entry name" value="Sua5_yciO_yrdC"/>
    <property type="match status" value="1"/>
</dbReference>
<evidence type="ECO:0000256" key="8">
    <source>
        <dbReference type="ARBA" id="ARBA00048366"/>
    </source>
</evidence>
<comment type="function">
    <text evidence="9">Required for the formation of a threonylcarbamoyl group on adenosine at position 37 (t(6)A37) in tRNAs that read codons beginning with adenine. Catalyzes the conversion of L-threonine, HCO(3)(-)/CO(2) and ATP to give threonylcarbamoyl-AMP (TC-AMP) as the acyladenylate intermediate, with the release of diphosphate.</text>
</comment>
<proteinExistence type="inferred from homology"/>
<keyword evidence="7 9" id="KW-0067">ATP-binding</keyword>
<comment type="catalytic activity">
    <reaction evidence="8 9">
        <text>L-threonine + hydrogencarbonate + ATP = L-threonylcarbamoyladenylate + diphosphate + H2O</text>
        <dbReference type="Rhea" id="RHEA:36407"/>
        <dbReference type="ChEBI" id="CHEBI:15377"/>
        <dbReference type="ChEBI" id="CHEBI:17544"/>
        <dbReference type="ChEBI" id="CHEBI:30616"/>
        <dbReference type="ChEBI" id="CHEBI:33019"/>
        <dbReference type="ChEBI" id="CHEBI:57926"/>
        <dbReference type="ChEBI" id="CHEBI:73682"/>
        <dbReference type="EC" id="2.7.7.87"/>
    </reaction>
</comment>
<dbReference type="GO" id="GO:0005524">
    <property type="term" value="F:ATP binding"/>
    <property type="evidence" value="ECO:0007669"/>
    <property type="project" value="UniProtKB-UniRule"/>
</dbReference>
<evidence type="ECO:0000259" key="10">
    <source>
        <dbReference type="PROSITE" id="PS51163"/>
    </source>
</evidence>
<dbReference type="PROSITE" id="PS51163">
    <property type="entry name" value="YRDC"/>
    <property type="match status" value="1"/>
</dbReference>
<dbReference type="PANTHER" id="PTHR17490">
    <property type="entry name" value="SUA5"/>
    <property type="match status" value="1"/>
</dbReference>
<feature type="domain" description="YrdC-like" evidence="10">
    <location>
        <begin position="13"/>
        <end position="197"/>
    </location>
</feature>
<name>E0XRI3_9GAMM</name>
<keyword evidence="5 9" id="KW-0548">Nucleotidyltransferase</keyword>
<evidence type="ECO:0000256" key="9">
    <source>
        <dbReference type="HAMAP-Rule" id="MF_01852"/>
    </source>
</evidence>
<evidence type="ECO:0000256" key="1">
    <source>
        <dbReference type="ARBA" id="ARBA00004496"/>
    </source>
</evidence>
<dbReference type="InterPro" id="IPR023535">
    <property type="entry name" value="TC-AMP_synthase"/>
</dbReference>
<dbReference type="HAMAP" id="MF_01852">
    <property type="entry name" value="TsaC"/>
    <property type="match status" value="1"/>
</dbReference>
<evidence type="ECO:0000256" key="5">
    <source>
        <dbReference type="ARBA" id="ARBA00022695"/>
    </source>
</evidence>
<reference evidence="11" key="1">
    <citation type="journal article" date="2011" name="Environ. Microbiol.">
        <title>Time-series analyses of Monterey Bay coastal microbial picoplankton using a 'genome proxy' microarray.</title>
        <authorList>
            <person name="Rich V.I."/>
            <person name="Pham V.D."/>
            <person name="Eppley J."/>
            <person name="Shi Y."/>
            <person name="DeLong E.F."/>
        </authorList>
    </citation>
    <scope>NUCLEOTIDE SEQUENCE</scope>
</reference>
<comment type="subcellular location">
    <subcellularLocation>
        <location evidence="1 9">Cytoplasm</location>
    </subcellularLocation>
</comment>
<evidence type="ECO:0000256" key="3">
    <source>
        <dbReference type="ARBA" id="ARBA00022679"/>
    </source>
</evidence>
<evidence type="ECO:0000313" key="11">
    <source>
        <dbReference type="EMBL" id="ADI17024.1"/>
    </source>
</evidence>
<dbReference type="InterPro" id="IPR017945">
    <property type="entry name" value="DHBP_synth_RibB-like_a/b_dom"/>
</dbReference>
<dbReference type="GO" id="GO:0000049">
    <property type="term" value="F:tRNA binding"/>
    <property type="evidence" value="ECO:0007669"/>
    <property type="project" value="TreeGrafter"/>
</dbReference>
<evidence type="ECO:0000256" key="7">
    <source>
        <dbReference type="ARBA" id="ARBA00022840"/>
    </source>
</evidence>
<dbReference type="InterPro" id="IPR050156">
    <property type="entry name" value="TC-AMP_synthase_SUA5"/>
</dbReference>
<sequence>MAQRQTNLRRIVVANVEQCVEALRRGEVIAYPTEGVFGVGCDPDDSRAIEALLAVKERRKAKGLILIASSLEQLNGYIDMSQLPDSVKEQVKASWPGPVTWVMPKGEKVTSWVSGQFDTVAVRVSDHPDVQALCQAFGKPITSTSANLAGEPPCMSVADVELHLSERVKTVFDGKTGNRDKPTEIRDALTGNILRQG</sequence>
<protein>
    <recommendedName>
        <fullName evidence="9">Threonylcarbamoyl-AMP synthase</fullName>
        <shortName evidence="9">TC-AMP synthase</shortName>
        <ecNumber evidence="9">2.7.7.87</ecNumber>
    </recommendedName>
    <alternativeName>
        <fullName evidence="9">L-threonylcarbamoyladenylate synthase</fullName>
    </alternativeName>
    <alternativeName>
        <fullName evidence="9">t(6)A37 threonylcarbamoyladenosine biosynthesis protein TsaC</fullName>
    </alternativeName>
    <alternativeName>
        <fullName evidence="9">tRNA threonylcarbamoyladenosine biosynthesis protein TsaC</fullName>
    </alternativeName>
</protein>
<dbReference type="EMBL" id="GU474852">
    <property type="protein sequence ID" value="ADI17024.1"/>
    <property type="molecule type" value="Genomic_DNA"/>
</dbReference>
<dbReference type="EC" id="2.7.7.87" evidence="9"/>
<dbReference type="NCBIfam" id="TIGR00057">
    <property type="entry name" value="L-threonylcarbamoyladenylate synthase"/>
    <property type="match status" value="1"/>
</dbReference>
<dbReference type="InterPro" id="IPR006070">
    <property type="entry name" value="Sua5-like_dom"/>
</dbReference>
<evidence type="ECO:0000256" key="6">
    <source>
        <dbReference type="ARBA" id="ARBA00022741"/>
    </source>
</evidence>
<gene>
    <name evidence="9" type="primary">tsaC</name>
</gene>
<dbReference type="Gene3D" id="3.90.870.10">
    <property type="entry name" value="DHBP synthase"/>
    <property type="match status" value="1"/>
</dbReference>
<dbReference type="GO" id="GO:0003725">
    <property type="term" value="F:double-stranded RNA binding"/>
    <property type="evidence" value="ECO:0007669"/>
    <property type="project" value="InterPro"/>
</dbReference>
<dbReference type="SUPFAM" id="SSF55821">
    <property type="entry name" value="YrdC/RibB"/>
    <property type="match status" value="1"/>
</dbReference>
<comment type="similarity">
    <text evidence="9">Belongs to the SUA5 family. TsaC subfamily.</text>
</comment>
<keyword evidence="4 9" id="KW-0819">tRNA processing</keyword>
<dbReference type="GO" id="GO:0005737">
    <property type="term" value="C:cytoplasm"/>
    <property type="evidence" value="ECO:0007669"/>
    <property type="project" value="UniProtKB-SubCell"/>
</dbReference>
<organism evidence="11">
    <name type="scientific">uncultured Vibrionales bacterium HF0010_22E23</name>
    <dbReference type="NCBI Taxonomy" id="710999"/>
    <lineage>
        <taxon>Bacteria</taxon>
        <taxon>Pseudomonadati</taxon>
        <taxon>Pseudomonadota</taxon>
        <taxon>Gammaproteobacteria</taxon>
        <taxon>Vibrionales</taxon>
        <taxon>environmental samples</taxon>
    </lineage>
</organism>
<dbReference type="GO" id="GO:0006450">
    <property type="term" value="P:regulation of translational fidelity"/>
    <property type="evidence" value="ECO:0007669"/>
    <property type="project" value="TreeGrafter"/>
</dbReference>
<dbReference type="GO" id="GO:0002949">
    <property type="term" value="P:tRNA threonylcarbamoyladenosine modification"/>
    <property type="evidence" value="ECO:0007669"/>
    <property type="project" value="UniProtKB-UniRule"/>
</dbReference>
<keyword evidence="2 9" id="KW-0963">Cytoplasm</keyword>
<keyword evidence="3 9" id="KW-0808">Transferase</keyword>
<dbReference type="PANTHER" id="PTHR17490:SF18">
    <property type="entry name" value="THREONYLCARBAMOYL-AMP SYNTHASE"/>
    <property type="match status" value="1"/>
</dbReference>
<accession>E0XRI3</accession>
<dbReference type="GO" id="GO:0061710">
    <property type="term" value="F:L-threonylcarbamoyladenylate synthase"/>
    <property type="evidence" value="ECO:0007669"/>
    <property type="project" value="UniProtKB-EC"/>
</dbReference>
<keyword evidence="6 9" id="KW-0547">Nucleotide-binding</keyword>
<dbReference type="FunFam" id="3.90.870.10:FF:000004">
    <property type="entry name" value="Threonylcarbamoyl-AMP synthase"/>
    <property type="match status" value="1"/>
</dbReference>
<evidence type="ECO:0000256" key="2">
    <source>
        <dbReference type="ARBA" id="ARBA00022490"/>
    </source>
</evidence>
<evidence type="ECO:0000256" key="4">
    <source>
        <dbReference type="ARBA" id="ARBA00022694"/>
    </source>
</evidence>